<feature type="transmembrane region" description="Helical" evidence="1">
    <location>
        <begin position="7"/>
        <end position="25"/>
    </location>
</feature>
<protein>
    <submittedName>
        <fullName evidence="3">Helix-hairpin-helix domain-containing protein</fullName>
    </submittedName>
</protein>
<feature type="domain" description="Helix-hairpin-helix DNA-binding motif class 1" evidence="2">
    <location>
        <begin position="109"/>
        <end position="128"/>
    </location>
</feature>
<evidence type="ECO:0000256" key="1">
    <source>
        <dbReference type="SAM" id="Phobius"/>
    </source>
</evidence>
<dbReference type="InterPro" id="IPR003583">
    <property type="entry name" value="Hlx-hairpin-Hlx_DNA-bd_motif"/>
</dbReference>
<proteinExistence type="predicted"/>
<dbReference type="PANTHER" id="PTHR21180:SF32">
    <property type="entry name" value="ENDONUCLEASE_EXONUCLEASE_PHOSPHATASE FAMILY DOMAIN-CONTAINING PROTEIN 1"/>
    <property type="match status" value="1"/>
</dbReference>
<dbReference type="GO" id="GO:0015627">
    <property type="term" value="C:type II protein secretion system complex"/>
    <property type="evidence" value="ECO:0007669"/>
    <property type="project" value="TreeGrafter"/>
</dbReference>
<accession>A0A7C6A9Z6</accession>
<feature type="domain" description="Helix-hairpin-helix DNA-binding motif class 1" evidence="2">
    <location>
        <begin position="79"/>
        <end position="98"/>
    </location>
</feature>
<reference evidence="3" key="1">
    <citation type="journal article" date="2020" name="mSystems">
        <title>Genome- and Community-Level Interaction Insights into Carbon Utilization and Element Cycling Functions of Hydrothermarchaeota in Hydrothermal Sediment.</title>
        <authorList>
            <person name="Zhou Z."/>
            <person name="Liu Y."/>
            <person name="Xu W."/>
            <person name="Pan J."/>
            <person name="Luo Z.H."/>
            <person name="Li M."/>
        </authorList>
    </citation>
    <scope>NUCLEOTIDE SEQUENCE [LARGE SCALE GENOMIC DNA]</scope>
    <source>
        <strain evidence="3">SpSt-876</strain>
    </source>
</reference>
<dbReference type="GO" id="GO:0015628">
    <property type="term" value="P:protein secretion by the type II secretion system"/>
    <property type="evidence" value="ECO:0007669"/>
    <property type="project" value="TreeGrafter"/>
</dbReference>
<dbReference type="EMBL" id="DTLI01000192">
    <property type="protein sequence ID" value="HHS52788.1"/>
    <property type="molecule type" value="Genomic_DNA"/>
</dbReference>
<gene>
    <name evidence="3" type="ORF">ENW73_08030</name>
</gene>
<sequence length="133" mass="15045">MNNKEKAVLYFLIISLLIGSIISLYKKQKERRNLLAITMEKSVVEKPEAMTSKAARVPESDKIRFDEINLIDINQASAKELQALPGIGPVLAQRIIEERNRIGKFSSIEDLLRVKGIGKKKLAMIRERVKIGD</sequence>
<dbReference type="GO" id="GO:0006281">
    <property type="term" value="P:DNA repair"/>
    <property type="evidence" value="ECO:0007669"/>
    <property type="project" value="InterPro"/>
</dbReference>
<dbReference type="InterPro" id="IPR010994">
    <property type="entry name" value="RuvA_2-like"/>
</dbReference>
<comment type="caution">
    <text evidence="3">The sequence shown here is derived from an EMBL/GenBank/DDBJ whole genome shotgun (WGS) entry which is preliminary data.</text>
</comment>
<dbReference type="GO" id="GO:0003677">
    <property type="term" value="F:DNA binding"/>
    <property type="evidence" value="ECO:0007669"/>
    <property type="project" value="InterPro"/>
</dbReference>
<keyword evidence="1" id="KW-1133">Transmembrane helix</keyword>
<keyword evidence="1" id="KW-0812">Transmembrane</keyword>
<dbReference type="AlphaFoldDB" id="A0A7C6A9Z6"/>
<dbReference type="InterPro" id="IPR004509">
    <property type="entry name" value="Competence_ComEA_HhH"/>
</dbReference>
<organism evidence="3">
    <name type="scientific">candidate division WOR-3 bacterium</name>
    <dbReference type="NCBI Taxonomy" id="2052148"/>
    <lineage>
        <taxon>Bacteria</taxon>
        <taxon>Bacteria division WOR-3</taxon>
    </lineage>
</organism>
<dbReference type="InterPro" id="IPR051675">
    <property type="entry name" value="Endo/Exo/Phosphatase_dom_1"/>
</dbReference>
<evidence type="ECO:0000259" key="2">
    <source>
        <dbReference type="SMART" id="SM00278"/>
    </source>
</evidence>
<keyword evidence="1" id="KW-0472">Membrane</keyword>
<dbReference type="Pfam" id="PF12836">
    <property type="entry name" value="HHH_3"/>
    <property type="match status" value="1"/>
</dbReference>
<dbReference type="PANTHER" id="PTHR21180">
    <property type="entry name" value="ENDONUCLEASE/EXONUCLEASE/PHOSPHATASE FAMILY DOMAIN-CONTAINING PROTEIN 1"/>
    <property type="match status" value="1"/>
</dbReference>
<dbReference type="SUPFAM" id="SSF47781">
    <property type="entry name" value="RuvA domain 2-like"/>
    <property type="match status" value="1"/>
</dbReference>
<evidence type="ECO:0000313" key="3">
    <source>
        <dbReference type="EMBL" id="HHS52788.1"/>
    </source>
</evidence>
<name>A0A7C6A9Z6_UNCW3</name>
<dbReference type="SMART" id="SM00278">
    <property type="entry name" value="HhH1"/>
    <property type="match status" value="2"/>
</dbReference>
<dbReference type="NCBIfam" id="TIGR00426">
    <property type="entry name" value="competence protein ComEA helix-hairpin-helix repeat region"/>
    <property type="match status" value="1"/>
</dbReference>
<dbReference type="Gene3D" id="1.10.150.320">
    <property type="entry name" value="Photosystem II 12 kDa extrinsic protein"/>
    <property type="match status" value="1"/>
</dbReference>